<dbReference type="EMBL" id="JBHMEA010000016">
    <property type="protein sequence ID" value="MFB9231250.1"/>
    <property type="molecule type" value="Genomic_DNA"/>
</dbReference>
<evidence type="ECO:0000313" key="2">
    <source>
        <dbReference type="EMBL" id="MFB9231250.1"/>
    </source>
</evidence>
<sequence>MARRLPVERHVHSILTNPIYAGRIRHKETIHDGRHQAIIAPDEWDEIQELLKARAARKRGTSGCGVSSPLAGKLFDETRDRLTPSHSNKKGRRHRYNVSRRLILNPKANKAGAWRLPASELETVISTLVADRLNDETFVLRLIPEIESADLQIAQATLKDISKSCLDNLVTFLGNIKISPGMLTIELNPTALASMLKVSPSKIETDALTLVSTFQRKRRGVETRLVLGAGDIRHDPTLIRNILKARDWYDKIKKGARFADIAKQEKTSTRRVQQMIGLAFLNPDTLKPIADGTQPVALTSEWFKRNALPDNWDAQRQAFAEL</sequence>
<protein>
    <submittedName>
        <fullName evidence="2">Recombinase family protein</fullName>
    </submittedName>
</protein>
<dbReference type="Pfam" id="PF07508">
    <property type="entry name" value="Recombinase"/>
    <property type="match status" value="1"/>
</dbReference>
<reference evidence="2 3" key="1">
    <citation type="submission" date="2024-09" db="EMBL/GenBank/DDBJ databases">
        <authorList>
            <person name="Sun Q."/>
            <person name="Mori K."/>
        </authorList>
    </citation>
    <scope>NUCLEOTIDE SEQUENCE [LARGE SCALE GENOMIC DNA]</scope>
    <source>
        <strain evidence="2 3">CECT 8726</strain>
    </source>
</reference>
<gene>
    <name evidence="2" type="ORF">ACFFUT_05560</name>
</gene>
<dbReference type="Gene3D" id="3.90.1750.20">
    <property type="entry name" value="Putative Large Serine Recombinase, Chain B, Domain 2"/>
    <property type="match status" value="1"/>
</dbReference>
<proteinExistence type="predicted"/>
<organism evidence="2 3">
    <name type="scientific">Pseudohalocynthiibacter aestuariivivens</name>
    <dbReference type="NCBI Taxonomy" id="1591409"/>
    <lineage>
        <taxon>Bacteria</taxon>
        <taxon>Pseudomonadati</taxon>
        <taxon>Pseudomonadota</taxon>
        <taxon>Alphaproteobacteria</taxon>
        <taxon>Rhodobacterales</taxon>
        <taxon>Paracoccaceae</taxon>
        <taxon>Pseudohalocynthiibacter</taxon>
    </lineage>
</organism>
<name>A0ABV5JCS3_9RHOB</name>
<dbReference type="InterPro" id="IPR011109">
    <property type="entry name" value="DNA_bind_recombinase_dom"/>
</dbReference>
<keyword evidence="3" id="KW-1185">Reference proteome</keyword>
<comment type="caution">
    <text evidence="2">The sequence shown here is derived from an EMBL/GenBank/DDBJ whole genome shotgun (WGS) entry which is preliminary data.</text>
</comment>
<evidence type="ECO:0000313" key="3">
    <source>
        <dbReference type="Proteomes" id="UP001589683"/>
    </source>
</evidence>
<feature type="domain" description="Recombinase" evidence="1">
    <location>
        <begin position="10"/>
        <end position="53"/>
    </location>
</feature>
<accession>A0ABV5JCS3</accession>
<dbReference type="Proteomes" id="UP001589683">
    <property type="component" value="Unassembled WGS sequence"/>
</dbReference>
<dbReference type="InterPro" id="IPR038109">
    <property type="entry name" value="DNA_bind_recomb_sf"/>
</dbReference>
<evidence type="ECO:0000259" key="1">
    <source>
        <dbReference type="Pfam" id="PF07508"/>
    </source>
</evidence>